<dbReference type="Pfam" id="PF13560">
    <property type="entry name" value="HTH_31"/>
    <property type="match status" value="1"/>
</dbReference>
<feature type="domain" description="HTH cro/C1-type" evidence="1">
    <location>
        <begin position="20"/>
        <end position="74"/>
    </location>
</feature>
<dbReference type="RefSeq" id="WP_170304818.1">
    <property type="nucleotide sequence ID" value="NZ_BAAAMZ010000004.1"/>
</dbReference>
<reference evidence="2 3" key="1">
    <citation type="submission" date="2019-06" db="EMBL/GenBank/DDBJ databases">
        <title>Sequencing the genomes of 1000 actinobacteria strains.</title>
        <authorList>
            <person name="Klenk H.-P."/>
        </authorList>
    </citation>
    <scope>NUCLEOTIDE SEQUENCE [LARGE SCALE GENOMIC DNA]</scope>
    <source>
        <strain evidence="2 3">DSM 44826</strain>
    </source>
</reference>
<dbReference type="SUPFAM" id="SSF47413">
    <property type="entry name" value="lambda repressor-like DNA-binding domains"/>
    <property type="match status" value="1"/>
</dbReference>
<dbReference type="PROSITE" id="PS50943">
    <property type="entry name" value="HTH_CROC1"/>
    <property type="match status" value="1"/>
</dbReference>
<dbReference type="EMBL" id="VIWT01000001">
    <property type="protein sequence ID" value="TWF96827.1"/>
    <property type="molecule type" value="Genomic_DNA"/>
</dbReference>
<evidence type="ECO:0000313" key="2">
    <source>
        <dbReference type="EMBL" id="TWF96827.1"/>
    </source>
</evidence>
<dbReference type="InterPro" id="IPR043917">
    <property type="entry name" value="DUF5753"/>
</dbReference>
<name>A0A561UBT2_9ACTN</name>
<evidence type="ECO:0000259" key="1">
    <source>
        <dbReference type="PROSITE" id="PS50943"/>
    </source>
</evidence>
<dbReference type="InterPro" id="IPR010982">
    <property type="entry name" value="Lambda_DNA-bd_dom_sf"/>
</dbReference>
<keyword evidence="3" id="KW-1185">Reference proteome</keyword>
<organism evidence="2 3">
    <name type="scientific">Kitasatospora viridis</name>
    <dbReference type="NCBI Taxonomy" id="281105"/>
    <lineage>
        <taxon>Bacteria</taxon>
        <taxon>Bacillati</taxon>
        <taxon>Actinomycetota</taxon>
        <taxon>Actinomycetes</taxon>
        <taxon>Kitasatosporales</taxon>
        <taxon>Streptomycetaceae</taxon>
        <taxon>Kitasatospora</taxon>
    </lineage>
</organism>
<dbReference type="GO" id="GO:0003677">
    <property type="term" value="F:DNA binding"/>
    <property type="evidence" value="ECO:0007669"/>
    <property type="project" value="InterPro"/>
</dbReference>
<accession>A0A561UBT2</accession>
<protein>
    <submittedName>
        <fullName evidence="2">Helix-turn-helix protein</fullName>
    </submittedName>
</protein>
<dbReference type="SMART" id="SM00530">
    <property type="entry name" value="HTH_XRE"/>
    <property type="match status" value="1"/>
</dbReference>
<evidence type="ECO:0000313" key="3">
    <source>
        <dbReference type="Proteomes" id="UP000317940"/>
    </source>
</evidence>
<dbReference type="Proteomes" id="UP000317940">
    <property type="component" value="Unassembled WGS sequence"/>
</dbReference>
<proteinExistence type="predicted"/>
<dbReference type="InterPro" id="IPR001387">
    <property type="entry name" value="Cro/C1-type_HTH"/>
</dbReference>
<dbReference type="AlphaFoldDB" id="A0A561UBT2"/>
<sequence length="275" mass="30445">MNRLELDPTTSPRAAFGAALRAAREERGWTQEELAERADYSATHVSAVETGRKPPTPRFARRVDAAFGSGTLFIDRYRDVRSASMLDGFEEYAAQEAKAREIRAFEIGVIPGLLQTSEYAAALADAQVRRGTITQDEADSWCAHLQARQQRLAAADGPMLHAVLDESCIRRLVGGRELMARQLDALEEYAGSARMIIQVAPYSMGADRPFALPVHLLTLSDRSLIGYSESVGQGHVQRDLNILTTWDRDYHRLQVGASSVAASIEVFRAIRKELE</sequence>
<dbReference type="Gene3D" id="1.10.260.40">
    <property type="entry name" value="lambda repressor-like DNA-binding domains"/>
    <property type="match status" value="1"/>
</dbReference>
<dbReference type="CDD" id="cd00093">
    <property type="entry name" value="HTH_XRE"/>
    <property type="match status" value="1"/>
</dbReference>
<comment type="caution">
    <text evidence="2">The sequence shown here is derived from an EMBL/GenBank/DDBJ whole genome shotgun (WGS) entry which is preliminary data.</text>
</comment>
<dbReference type="Pfam" id="PF19054">
    <property type="entry name" value="DUF5753"/>
    <property type="match status" value="1"/>
</dbReference>
<gene>
    <name evidence="2" type="ORF">FHX73_11600</name>
</gene>